<name>A0ABR4QU22_9CEST</name>
<organism evidence="2 3">
    <name type="scientific">Taenia crassiceps</name>
    <dbReference type="NCBI Taxonomy" id="6207"/>
    <lineage>
        <taxon>Eukaryota</taxon>
        <taxon>Metazoa</taxon>
        <taxon>Spiralia</taxon>
        <taxon>Lophotrochozoa</taxon>
        <taxon>Platyhelminthes</taxon>
        <taxon>Cestoda</taxon>
        <taxon>Eucestoda</taxon>
        <taxon>Cyclophyllidea</taxon>
        <taxon>Taeniidae</taxon>
        <taxon>Taenia</taxon>
    </lineage>
</organism>
<proteinExistence type="predicted"/>
<evidence type="ECO:0000313" key="2">
    <source>
        <dbReference type="EMBL" id="KAL5112553.1"/>
    </source>
</evidence>
<dbReference type="SUPFAM" id="SSF54648">
    <property type="entry name" value="DLC"/>
    <property type="match status" value="1"/>
</dbReference>
<dbReference type="PROSITE" id="PS50222">
    <property type="entry name" value="EF_HAND_2"/>
    <property type="match status" value="1"/>
</dbReference>
<dbReference type="EMBL" id="JAKROA010000001">
    <property type="protein sequence ID" value="KAL5112553.1"/>
    <property type="molecule type" value="Genomic_DNA"/>
</dbReference>
<dbReference type="InterPro" id="IPR037177">
    <property type="entry name" value="DLC_sf"/>
</dbReference>
<evidence type="ECO:0000259" key="1">
    <source>
        <dbReference type="PROSITE" id="PS50222"/>
    </source>
</evidence>
<dbReference type="Gene3D" id="3.30.740.10">
    <property type="entry name" value="Protein Inhibitor Of Neuronal Nitric Oxide Synthase"/>
    <property type="match status" value="1"/>
</dbReference>
<comment type="caution">
    <text evidence="2">The sequence shown here is derived from an EMBL/GenBank/DDBJ whole genome shotgun (WGS) entry which is preliminary data.</text>
</comment>
<feature type="domain" description="EF-hand" evidence="1">
    <location>
        <begin position="33"/>
        <end position="68"/>
    </location>
</feature>
<evidence type="ECO:0000313" key="3">
    <source>
        <dbReference type="Proteomes" id="UP001651158"/>
    </source>
</evidence>
<dbReference type="Gene3D" id="1.10.238.10">
    <property type="entry name" value="EF-hand"/>
    <property type="match status" value="1"/>
</dbReference>
<dbReference type="InterPro" id="IPR011992">
    <property type="entry name" value="EF-hand-dom_pair"/>
</dbReference>
<keyword evidence="3" id="KW-1185">Reference proteome</keyword>
<dbReference type="InterPro" id="IPR001372">
    <property type="entry name" value="Dynein_light_chain_typ-1/2"/>
</dbReference>
<dbReference type="InterPro" id="IPR002048">
    <property type="entry name" value="EF_hand_dom"/>
</dbReference>
<protein>
    <recommendedName>
        <fullName evidence="1">EF-hand domain-containing protein</fullName>
    </recommendedName>
</protein>
<accession>A0ABR4QU22</accession>
<dbReference type="CDD" id="cd21450">
    <property type="entry name" value="DLC-like_DYNLL1-like"/>
    <property type="match status" value="1"/>
</dbReference>
<dbReference type="SUPFAM" id="SSF47473">
    <property type="entry name" value="EF-hand"/>
    <property type="match status" value="1"/>
</dbReference>
<sequence>MYQPTLKRSNSDIPDIVYERRVLKYLPPEITEYDWDNIDDMFVAIDTDLKGYITRSQLTNYFRSNNIPLENVDRWFQWFEEGDTGVITIDDVCATLDIPIPLVYRRKSEQNNAIPEGLIQQTIESPALYAAPPMSSLPLSVEKSTLDGVEVLPGNAASNDVLEYCVRLVKDYPGQYGEEKDLAGYLKERMELQFRKHWEVIISIATIGCAVAHEVNMFIHFRYKDRIYLLFLVRDMRDISWQSWRHQSGCRDLASGFASGREDGLQALVPHNFM</sequence>
<gene>
    <name evidence="2" type="ORF">TcWFU_007586</name>
</gene>
<reference evidence="2 3" key="1">
    <citation type="journal article" date="2022" name="Front. Cell. Infect. Microbiol.">
        <title>The Genomes of Two Strains of Taenia crassiceps the Animal Model for the Study of Human Cysticercosis.</title>
        <authorList>
            <person name="Bobes R.J."/>
            <person name="Estrada K."/>
            <person name="Rios-Valencia D.G."/>
            <person name="Calderon-Gallegos A."/>
            <person name="de la Torre P."/>
            <person name="Carrero J.C."/>
            <person name="Sanchez-Flores A."/>
            <person name="Laclette J.P."/>
        </authorList>
    </citation>
    <scope>NUCLEOTIDE SEQUENCE [LARGE SCALE GENOMIC DNA]</scope>
    <source>
        <strain evidence="2">WFUcys</strain>
    </source>
</reference>
<dbReference type="Pfam" id="PF01221">
    <property type="entry name" value="Dynein_light"/>
    <property type="match status" value="1"/>
</dbReference>
<dbReference type="Proteomes" id="UP001651158">
    <property type="component" value="Unassembled WGS sequence"/>
</dbReference>